<dbReference type="InterPro" id="IPR000719">
    <property type="entry name" value="Prot_kinase_dom"/>
</dbReference>
<dbReference type="InParanoid" id="D8S5K3"/>
<gene>
    <name evidence="2" type="ORF">SELMODRAFT_72857</name>
</gene>
<dbReference type="GO" id="GO:0004674">
    <property type="term" value="F:protein serine/threonine kinase activity"/>
    <property type="evidence" value="ECO:0007669"/>
    <property type="project" value="InterPro"/>
</dbReference>
<dbReference type="EMBL" id="GL377602">
    <property type="protein sequence ID" value="EFJ20467.1"/>
    <property type="molecule type" value="Genomic_DNA"/>
</dbReference>
<dbReference type="Pfam" id="PF00069">
    <property type="entry name" value="Pkinase"/>
    <property type="match status" value="1"/>
</dbReference>
<feature type="non-terminal residue" evidence="2">
    <location>
        <position position="1"/>
    </location>
</feature>
<dbReference type="InterPro" id="IPR008271">
    <property type="entry name" value="Ser/Thr_kinase_AS"/>
</dbReference>
<dbReference type="Gramene" id="EFJ20467">
    <property type="protein sequence ID" value="EFJ20467"/>
    <property type="gene ID" value="SELMODRAFT_72857"/>
</dbReference>
<reference evidence="2 3" key="1">
    <citation type="journal article" date="2011" name="Science">
        <title>The Selaginella genome identifies genetic changes associated with the evolution of vascular plants.</title>
        <authorList>
            <person name="Banks J.A."/>
            <person name="Nishiyama T."/>
            <person name="Hasebe M."/>
            <person name="Bowman J.L."/>
            <person name="Gribskov M."/>
            <person name="dePamphilis C."/>
            <person name="Albert V.A."/>
            <person name="Aono N."/>
            <person name="Aoyama T."/>
            <person name="Ambrose B.A."/>
            <person name="Ashton N.W."/>
            <person name="Axtell M.J."/>
            <person name="Barker E."/>
            <person name="Barker M.S."/>
            <person name="Bennetzen J.L."/>
            <person name="Bonawitz N.D."/>
            <person name="Chapple C."/>
            <person name="Cheng C."/>
            <person name="Correa L.G."/>
            <person name="Dacre M."/>
            <person name="DeBarry J."/>
            <person name="Dreyer I."/>
            <person name="Elias M."/>
            <person name="Engstrom E.M."/>
            <person name="Estelle M."/>
            <person name="Feng L."/>
            <person name="Finet C."/>
            <person name="Floyd S.K."/>
            <person name="Frommer W.B."/>
            <person name="Fujita T."/>
            <person name="Gramzow L."/>
            <person name="Gutensohn M."/>
            <person name="Harholt J."/>
            <person name="Hattori M."/>
            <person name="Heyl A."/>
            <person name="Hirai T."/>
            <person name="Hiwatashi Y."/>
            <person name="Ishikawa M."/>
            <person name="Iwata M."/>
            <person name="Karol K.G."/>
            <person name="Koehler B."/>
            <person name="Kolukisaoglu U."/>
            <person name="Kubo M."/>
            <person name="Kurata T."/>
            <person name="Lalonde S."/>
            <person name="Li K."/>
            <person name="Li Y."/>
            <person name="Litt A."/>
            <person name="Lyons E."/>
            <person name="Manning G."/>
            <person name="Maruyama T."/>
            <person name="Michael T.P."/>
            <person name="Mikami K."/>
            <person name="Miyazaki S."/>
            <person name="Morinaga S."/>
            <person name="Murata T."/>
            <person name="Mueller-Roeber B."/>
            <person name="Nelson D.R."/>
            <person name="Obara M."/>
            <person name="Oguri Y."/>
            <person name="Olmstead R.G."/>
            <person name="Onodera N."/>
            <person name="Petersen B.L."/>
            <person name="Pils B."/>
            <person name="Prigge M."/>
            <person name="Rensing S.A."/>
            <person name="Riano-Pachon D.M."/>
            <person name="Roberts A.W."/>
            <person name="Sato Y."/>
            <person name="Scheller H.V."/>
            <person name="Schulz B."/>
            <person name="Schulz C."/>
            <person name="Shakirov E.V."/>
            <person name="Shibagaki N."/>
            <person name="Shinohara N."/>
            <person name="Shippen D.E."/>
            <person name="Soerensen I."/>
            <person name="Sotooka R."/>
            <person name="Sugimoto N."/>
            <person name="Sugita M."/>
            <person name="Sumikawa N."/>
            <person name="Tanurdzic M."/>
            <person name="Theissen G."/>
            <person name="Ulvskov P."/>
            <person name="Wakazuki S."/>
            <person name="Weng J.K."/>
            <person name="Willats W.W."/>
            <person name="Wipf D."/>
            <person name="Wolf P.G."/>
            <person name="Yang L."/>
            <person name="Zimmer A.D."/>
            <person name="Zhu Q."/>
            <person name="Mitros T."/>
            <person name="Hellsten U."/>
            <person name="Loque D."/>
            <person name="Otillar R."/>
            <person name="Salamov A."/>
            <person name="Schmutz J."/>
            <person name="Shapiro H."/>
            <person name="Lindquist E."/>
            <person name="Lucas S."/>
            <person name="Rokhsar D."/>
            <person name="Grigoriev I.V."/>
        </authorList>
    </citation>
    <scope>NUCLEOTIDE SEQUENCE [LARGE SCALE GENOMIC DNA]</scope>
</reference>
<evidence type="ECO:0000259" key="1">
    <source>
        <dbReference type="PROSITE" id="PS50011"/>
    </source>
</evidence>
<feature type="domain" description="Protein kinase" evidence="1">
    <location>
        <begin position="1"/>
        <end position="89"/>
    </location>
</feature>
<proteinExistence type="predicted"/>
<sequence>HPNVIQVLGESEVPETKEKLLVMEEKDSDLKRYFHSSGPITQLQAVDFLIQIAGAMVYLHGKDVCYRDLKLENIMIDVKYLELTLADFG</sequence>
<dbReference type="eggNOG" id="KOG0583">
    <property type="taxonomic scope" value="Eukaryota"/>
</dbReference>
<dbReference type="PROSITE" id="PS00108">
    <property type="entry name" value="PROTEIN_KINASE_ST"/>
    <property type="match status" value="1"/>
</dbReference>
<dbReference type="InterPro" id="IPR045269">
    <property type="entry name" value="Atg1-like"/>
</dbReference>
<keyword evidence="3" id="KW-1185">Reference proteome</keyword>
<protein>
    <recommendedName>
        <fullName evidence="1">Protein kinase domain-containing protein</fullName>
    </recommendedName>
</protein>
<evidence type="ECO:0000313" key="2">
    <source>
        <dbReference type="EMBL" id="EFJ20467.1"/>
    </source>
</evidence>
<dbReference type="InterPro" id="IPR011009">
    <property type="entry name" value="Kinase-like_dom_sf"/>
</dbReference>
<dbReference type="GO" id="GO:0010506">
    <property type="term" value="P:regulation of autophagy"/>
    <property type="evidence" value="ECO:0007669"/>
    <property type="project" value="InterPro"/>
</dbReference>
<dbReference type="Proteomes" id="UP000001514">
    <property type="component" value="Unassembled WGS sequence"/>
</dbReference>
<organism evidence="3">
    <name type="scientific">Selaginella moellendorffii</name>
    <name type="common">Spikemoss</name>
    <dbReference type="NCBI Taxonomy" id="88036"/>
    <lineage>
        <taxon>Eukaryota</taxon>
        <taxon>Viridiplantae</taxon>
        <taxon>Streptophyta</taxon>
        <taxon>Embryophyta</taxon>
        <taxon>Tracheophyta</taxon>
        <taxon>Lycopodiopsida</taxon>
        <taxon>Selaginellales</taxon>
        <taxon>Selaginellaceae</taxon>
        <taxon>Selaginella</taxon>
    </lineage>
</organism>
<dbReference type="KEGG" id="smo:SELMODRAFT_72857"/>
<dbReference type="PROSITE" id="PS50011">
    <property type="entry name" value="PROTEIN_KINASE_DOM"/>
    <property type="match status" value="1"/>
</dbReference>
<name>D8S5K3_SELML</name>
<dbReference type="AlphaFoldDB" id="D8S5K3"/>
<feature type="non-terminal residue" evidence="2">
    <location>
        <position position="89"/>
    </location>
</feature>
<dbReference type="SUPFAM" id="SSF56112">
    <property type="entry name" value="Protein kinase-like (PK-like)"/>
    <property type="match status" value="1"/>
</dbReference>
<evidence type="ECO:0000313" key="3">
    <source>
        <dbReference type="Proteomes" id="UP000001514"/>
    </source>
</evidence>
<dbReference type="STRING" id="88036.D8S5K3"/>
<accession>D8S5K3</accession>
<dbReference type="Gene3D" id="1.10.510.10">
    <property type="entry name" value="Transferase(Phosphotransferase) domain 1"/>
    <property type="match status" value="1"/>
</dbReference>
<dbReference type="PANTHER" id="PTHR24348">
    <property type="entry name" value="SERINE/THREONINE-PROTEIN KINASE UNC-51-RELATED"/>
    <property type="match status" value="1"/>
</dbReference>
<dbReference type="GO" id="GO:0005524">
    <property type="term" value="F:ATP binding"/>
    <property type="evidence" value="ECO:0007669"/>
    <property type="project" value="InterPro"/>
</dbReference>
<dbReference type="HOGENOM" id="CLU_2461372_0_0_1"/>